<dbReference type="SUPFAM" id="SSF47027">
    <property type="entry name" value="Acyl-CoA binding protein"/>
    <property type="match status" value="1"/>
</dbReference>
<reference evidence="5" key="1">
    <citation type="submission" date="2020-06" db="EMBL/GenBank/DDBJ databases">
        <authorList>
            <person name="Onetto C."/>
        </authorList>
    </citation>
    <scope>NUCLEOTIDE SEQUENCE</scope>
</reference>
<dbReference type="OrthoDB" id="346910at2759"/>
<evidence type="ECO:0000313" key="5">
    <source>
        <dbReference type="EMBL" id="CAD0112551.1"/>
    </source>
</evidence>
<comment type="caution">
    <text evidence="5">The sequence shown here is derived from an EMBL/GenBank/DDBJ whole genome shotgun (WGS) entry which is preliminary data.</text>
</comment>
<dbReference type="InterPro" id="IPR000582">
    <property type="entry name" value="Acyl-CoA-binding_protein"/>
</dbReference>
<evidence type="ECO:0000256" key="2">
    <source>
        <dbReference type="SAM" id="MobiDB-lite"/>
    </source>
</evidence>
<organism evidence="5 6">
    <name type="scientific">Aureobasidium uvarum</name>
    <dbReference type="NCBI Taxonomy" id="2773716"/>
    <lineage>
        <taxon>Eukaryota</taxon>
        <taxon>Fungi</taxon>
        <taxon>Dikarya</taxon>
        <taxon>Ascomycota</taxon>
        <taxon>Pezizomycotina</taxon>
        <taxon>Dothideomycetes</taxon>
        <taxon>Dothideomycetidae</taxon>
        <taxon>Dothideales</taxon>
        <taxon>Saccotheciaceae</taxon>
        <taxon>Aureobasidium</taxon>
    </lineage>
</organism>
<evidence type="ECO:0000256" key="3">
    <source>
        <dbReference type="SAM" id="Phobius"/>
    </source>
</evidence>
<dbReference type="AlphaFoldDB" id="A0A9N8KQI8"/>
<dbReference type="Proteomes" id="UP000745764">
    <property type="component" value="Unassembled WGS sequence"/>
</dbReference>
<feature type="region of interest" description="Disordered" evidence="2">
    <location>
        <begin position="168"/>
        <end position="221"/>
    </location>
</feature>
<dbReference type="InterPro" id="IPR014352">
    <property type="entry name" value="FERM/acyl-CoA-bd_prot_sf"/>
</dbReference>
<feature type="compositionally biased region" description="Acidic residues" evidence="2">
    <location>
        <begin position="170"/>
        <end position="184"/>
    </location>
</feature>
<dbReference type="PRINTS" id="PR00689">
    <property type="entry name" value="ACOABINDINGP"/>
</dbReference>
<feature type="compositionally biased region" description="Acidic residues" evidence="2">
    <location>
        <begin position="192"/>
        <end position="208"/>
    </location>
</feature>
<evidence type="ECO:0000313" key="6">
    <source>
        <dbReference type="Proteomes" id="UP000745764"/>
    </source>
</evidence>
<dbReference type="PROSITE" id="PS51228">
    <property type="entry name" value="ACB_2"/>
    <property type="match status" value="1"/>
</dbReference>
<accession>A0A9N8KQI8</accession>
<dbReference type="InterPro" id="IPR035984">
    <property type="entry name" value="Acyl-CoA-binding_sf"/>
</dbReference>
<dbReference type="EMBL" id="CAINUL010000015">
    <property type="protein sequence ID" value="CAD0112551.1"/>
    <property type="molecule type" value="Genomic_DNA"/>
</dbReference>
<keyword evidence="3" id="KW-0812">Transmembrane</keyword>
<evidence type="ECO:0000259" key="4">
    <source>
        <dbReference type="PROSITE" id="PS51228"/>
    </source>
</evidence>
<dbReference type="GO" id="GO:0000062">
    <property type="term" value="F:fatty-acyl-CoA binding"/>
    <property type="evidence" value="ECO:0007669"/>
    <property type="project" value="InterPro"/>
</dbReference>
<feature type="domain" description="ACB" evidence="4">
    <location>
        <begin position="5"/>
        <end position="95"/>
    </location>
</feature>
<dbReference type="PANTHER" id="PTHR23310">
    <property type="entry name" value="ACYL-COA-BINDING PROTEIN, ACBP"/>
    <property type="match status" value="1"/>
</dbReference>
<keyword evidence="6" id="KW-1185">Reference proteome</keyword>
<dbReference type="GO" id="GO:0006631">
    <property type="term" value="P:fatty acid metabolic process"/>
    <property type="evidence" value="ECO:0007669"/>
    <property type="project" value="TreeGrafter"/>
</dbReference>
<dbReference type="Pfam" id="PF00887">
    <property type="entry name" value="ACBP"/>
    <property type="match status" value="1"/>
</dbReference>
<sequence length="330" mass="37652">MADSVDRVFGHALNTVNKIRTGSQKPPVSERLRLYGLYKQAMEGDVAYVQERPLSDDKKELDKWDAWATNSGLSRTQAKRQYIETLIHTMHEYASATPEARELVAELEFVWDQVRNNSNPSGSSEASSPLRVLHEQRSGYPGMVSSSAAAFADDDIVSRPLRILSPVSQADEDELNEEHEEEFVDAPISQYDDTEDPALDAEEEDEDDQHQRPRSTIPSPRDTRWRKRIESALVKMTTEVAALREQLESRSYIAQRRKHSFLAWMLRASWFVVKLVAVDIFILWLVLLYLRRKKDRRLEGAVRVLLGDAVAQMQKVSSKVKVPTLTGKKT</sequence>
<name>A0A9N8KQI8_9PEZI</name>
<feature type="transmembrane region" description="Helical" evidence="3">
    <location>
        <begin position="268"/>
        <end position="290"/>
    </location>
</feature>
<evidence type="ECO:0000256" key="1">
    <source>
        <dbReference type="ARBA" id="ARBA00023121"/>
    </source>
</evidence>
<keyword evidence="1" id="KW-0446">Lipid-binding</keyword>
<proteinExistence type="predicted"/>
<protein>
    <recommendedName>
        <fullName evidence="4">ACB domain-containing protein</fullName>
    </recommendedName>
</protein>
<dbReference type="Gene3D" id="1.20.80.10">
    <property type="match status" value="1"/>
</dbReference>
<dbReference type="PANTHER" id="PTHR23310:SF133">
    <property type="entry name" value="COA BINDING PROTEIN, PUTATIVE (AFU_ORTHOLOGUE AFUA_1G12300)-RELATED"/>
    <property type="match status" value="1"/>
</dbReference>
<keyword evidence="3" id="KW-1133">Transmembrane helix</keyword>
<gene>
    <name evidence="5" type="ORF">AWRI4620_LOCUS6806</name>
</gene>
<keyword evidence="3" id="KW-0472">Membrane</keyword>